<feature type="transmembrane region" description="Helical" evidence="8">
    <location>
        <begin position="231"/>
        <end position="252"/>
    </location>
</feature>
<keyword evidence="7 8" id="KW-0472">Membrane</keyword>
<keyword evidence="2" id="KW-0328">Glycosyltransferase</keyword>
<dbReference type="SUPFAM" id="SSF53448">
    <property type="entry name" value="Nucleotide-diphospho-sugar transferases"/>
    <property type="match status" value="1"/>
</dbReference>
<evidence type="ECO:0000256" key="3">
    <source>
        <dbReference type="ARBA" id="ARBA00022679"/>
    </source>
</evidence>
<keyword evidence="11" id="KW-1185">Reference proteome</keyword>
<dbReference type="Proteomes" id="UP000008561">
    <property type="component" value="Chromosome"/>
</dbReference>
<dbReference type="AlphaFoldDB" id="A8ZZ93"/>
<evidence type="ECO:0000256" key="8">
    <source>
        <dbReference type="SAM" id="Phobius"/>
    </source>
</evidence>
<dbReference type="EMBL" id="CP000859">
    <property type="protein sequence ID" value="ABW67246.1"/>
    <property type="molecule type" value="Genomic_DNA"/>
</dbReference>
<dbReference type="OrthoDB" id="9802649at2"/>
<dbReference type="KEGG" id="dol:Dole_1442"/>
<dbReference type="CDD" id="cd04187">
    <property type="entry name" value="DPM1_like_bac"/>
    <property type="match status" value="1"/>
</dbReference>
<dbReference type="CAZy" id="GT2">
    <property type="family name" value="Glycosyltransferase Family 2"/>
</dbReference>
<evidence type="ECO:0000313" key="10">
    <source>
        <dbReference type="EMBL" id="ABW67246.1"/>
    </source>
</evidence>
<name>A8ZZ93_DESOH</name>
<dbReference type="GO" id="GO:0005886">
    <property type="term" value="C:plasma membrane"/>
    <property type="evidence" value="ECO:0007669"/>
    <property type="project" value="TreeGrafter"/>
</dbReference>
<reference evidence="10 11" key="1">
    <citation type="submission" date="2007-10" db="EMBL/GenBank/DDBJ databases">
        <title>Complete sequence of Desulfococcus oleovorans Hxd3.</title>
        <authorList>
            <consortium name="US DOE Joint Genome Institute"/>
            <person name="Copeland A."/>
            <person name="Lucas S."/>
            <person name="Lapidus A."/>
            <person name="Barry K."/>
            <person name="Glavina del Rio T."/>
            <person name="Dalin E."/>
            <person name="Tice H."/>
            <person name="Pitluck S."/>
            <person name="Kiss H."/>
            <person name="Brettin T."/>
            <person name="Bruce D."/>
            <person name="Detter J.C."/>
            <person name="Han C."/>
            <person name="Schmutz J."/>
            <person name="Larimer F."/>
            <person name="Land M."/>
            <person name="Hauser L."/>
            <person name="Kyrpides N."/>
            <person name="Kim E."/>
            <person name="Wawrik B."/>
            <person name="Richardson P."/>
        </authorList>
    </citation>
    <scope>NUCLEOTIDE SEQUENCE [LARGE SCALE GENOMIC DNA]</scope>
    <source>
        <strain evidence="11">DSM 6200 / JCM 39069 / Hxd3</strain>
    </source>
</reference>
<evidence type="ECO:0000256" key="1">
    <source>
        <dbReference type="ARBA" id="ARBA00022475"/>
    </source>
</evidence>
<dbReference type="RefSeq" id="WP_012174862.1">
    <property type="nucleotide sequence ID" value="NC_009943.1"/>
</dbReference>
<dbReference type="eggNOG" id="COG0463">
    <property type="taxonomic scope" value="Bacteria"/>
</dbReference>
<dbReference type="HOGENOM" id="CLU_033536_0_0_7"/>
<evidence type="ECO:0000256" key="6">
    <source>
        <dbReference type="ARBA" id="ARBA00022989"/>
    </source>
</evidence>
<sequence>MISFVIPIYNENPSIETLHDRIQKVMETVGDDFEILFVDDGSTDGSVETIQNLTGEHAGTRAIFFRRNFGKSAALSAGFREAAGEIVFTLDGDLQDDPTEIPNFLAKIDEGFDLVTGWKVDRKDPLEKRLPSRLFNAVTSGISGLKLKDYNCGFKCYRKEVIQEIRLYGELHRFVPFLAFKKGFRVAEIPVKHHARKFGSSKFGWERYIRGFFDLFTVVFITNYVTRPIHFLGPISLVLFLMGAGIFVYLFFGRWLQGISIGTSPLLIISFFLMGGGIQVFTIGLLAELVVHNRERDDIPNYSIRDQRGENR</sequence>
<evidence type="ECO:0000256" key="2">
    <source>
        <dbReference type="ARBA" id="ARBA00022676"/>
    </source>
</evidence>
<keyword evidence="5" id="KW-0448">Lipopolysaccharide biosynthesis</keyword>
<keyword evidence="4 8" id="KW-0812">Transmembrane</keyword>
<dbReference type="Gene3D" id="3.90.550.10">
    <property type="entry name" value="Spore Coat Polysaccharide Biosynthesis Protein SpsA, Chain A"/>
    <property type="match status" value="1"/>
</dbReference>
<evidence type="ECO:0000256" key="5">
    <source>
        <dbReference type="ARBA" id="ARBA00022985"/>
    </source>
</evidence>
<proteinExistence type="predicted"/>
<protein>
    <submittedName>
        <fullName evidence="10">Glycosyl transferase family 2</fullName>
    </submittedName>
</protein>
<dbReference type="Pfam" id="PF00535">
    <property type="entry name" value="Glycos_transf_2"/>
    <property type="match status" value="1"/>
</dbReference>
<keyword evidence="6 8" id="KW-1133">Transmembrane helix</keyword>
<gene>
    <name evidence="10" type="ordered locus">Dole_1442</name>
</gene>
<dbReference type="InterPro" id="IPR001173">
    <property type="entry name" value="Glyco_trans_2-like"/>
</dbReference>
<keyword evidence="1" id="KW-1003">Cell membrane</keyword>
<evidence type="ECO:0000313" key="11">
    <source>
        <dbReference type="Proteomes" id="UP000008561"/>
    </source>
</evidence>
<organism evidence="10 11">
    <name type="scientific">Desulfosudis oleivorans (strain DSM 6200 / JCM 39069 / Hxd3)</name>
    <name type="common">Desulfococcus oleovorans</name>
    <dbReference type="NCBI Taxonomy" id="96561"/>
    <lineage>
        <taxon>Bacteria</taxon>
        <taxon>Pseudomonadati</taxon>
        <taxon>Thermodesulfobacteriota</taxon>
        <taxon>Desulfobacteria</taxon>
        <taxon>Desulfobacterales</taxon>
        <taxon>Desulfosudaceae</taxon>
        <taxon>Desulfosudis</taxon>
    </lineage>
</organism>
<keyword evidence="3 10" id="KW-0808">Transferase</keyword>
<dbReference type="GO" id="GO:0099621">
    <property type="term" value="F:undecaprenyl-phosphate 4-deoxy-4-formamido-L-arabinose transferase activity"/>
    <property type="evidence" value="ECO:0007669"/>
    <property type="project" value="TreeGrafter"/>
</dbReference>
<dbReference type="InterPro" id="IPR029044">
    <property type="entry name" value="Nucleotide-diphossugar_trans"/>
</dbReference>
<dbReference type="GO" id="GO:0009103">
    <property type="term" value="P:lipopolysaccharide biosynthetic process"/>
    <property type="evidence" value="ECO:0007669"/>
    <property type="project" value="UniProtKB-KW"/>
</dbReference>
<dbReference type="InterPro" id="IPR050256">
    <property type="entry name" value="Glycosyltransferase_2"/>
</dbReference>
<evidence type="ECO:0000259" key="9">
    <source>
        <dbReference type="Pfam" id="PF00535"/>
    </source>
</evidence>
<dbReference type="STRING" id="96561.Dole_1442"/>
<evidence type="ECO:0000256" key="7">
    <source>
        <dbReference type="ARBA" id="ARBA00023136"/>
    </source>
</evidence>
<feature type="domain" description="Glycosyltransferase 2-like" evidence="9">
    <location>
        <begin position="3"/>
        <end position="165"/>
    </location>
</feature>
<dbReference type="PANTHER" id="PTHR48090">
    <property type="entry name" value="UNDECAPRENYL-PHOSPHATE 4-DEOXY-4-FORMAMIDO-L-ARABINOSE TRANSFERASE-RELATED"/>
    <property type="match status" value="1"/>
</dbReference>
<feature type="transmembrane region" description="Helical" evidence="8">
    <location>
        <begin position="264"/>
        <end position="287"/>
    </location>
</feature>
<accession>A8ZZ93</accession>
<dbReference type="PANTHER" id="PTHR48090:SF3">
    <property type="entry name" value="UNDECAPRENYL-PHOSPHATE 4-DEOXY-4-FORMAMIDO-L-ARABINOSE TRANSFERASE"/>
    <property type="match status" value="1"/>
</dbReference>
<evidence type="ECO:0000256" key="4">
    <source>
        <dbReference type="ARBA" id="ARBA00022692"/>
    </source>
</evidence>